<dbReference type="InterPro" id="IPR029057">
    <property type="entry name" value="PRTase-like"/>
</dbReference>
<dbReference type="PANTHER" id="PTHR47505">
    <property type="entry name" value="DNA UTILIZATION PROTEIN YHGH"/>
    <property type="match status" value="1"/>
</dbReference>
<dbReference type="SUPFAM" id="SSF53271">
    <property type="entry name" value="PRTase-like"/>
    <property type="match status" value="1"/>
</dbReference>
<dbReference type="InterPro" id="IPR051910">
    <property type="entry name" value="ComF/GntX_DNA_util-trans"/>
</dbReference>
<comment type="caution">
    <text evidence="3">The sequence shown here is derived from an EMBL/GenBank/DDBJ whole genome shotgun (WGS) entry which is preliminary data.</text>
</comment>
<dbReference type="CDD" id="cd06223">
    <property type="entry name" value="PRTases_typeI"/>
    <property type="match status" value="1"/>
</dbReference>
<dbReference type="EMBL" id="PEZX01000007">
    <property type="protein sequence ID" value="PIS07235.1"/>
    <property type="molecule type" value="Genomic_DNA"/>
</dbReference>
<dbReference type="Gene3D" id="3.40.50.2020">
    <property type="match status" value="1"/>
</dbReference>
<accession>A0A2M6R9K8</accession>
<protein>
    <recommendedName>
        <fullName evidence="2">Phosphoribosyltransferase domain-containing protein</fullName>
    </recommendedName>
</protein>
<dbReference type="Pfam" id="PF00156">
    <property type="entry name" value="Pribosyltran"/>
    <property type="match status" value="1"/>
</dbReference>
<evidence type="ECO:0000259" key="2">
    <source>
        <dbReference type="Pfam" id="PF00156"/>
    </source>
</evidence>
<evidence type="ECO:0000256" key="1">
    <source>
        <dbReference type="ARBA" id="ARBA00008007"/>
    </source>
</evidence>
<feature type="domain" description="Phosphoribosyltransferase" evidence="2">
    <location>
        <begin position="152"/>
        <end position="219"/>
    </location>
</feature>
<dbReference type="InterPro" id="IPR000836">
    <property type="entry name" value="PRTase_dom"/>
</dbReference>
<evidence type="ECO:0000313" key="4">
    <source>
        <dbReference type="Proteomes" id="UP000231162"/>
    </source>
</evidence>
<comment type="similarity">
    <text evidence="1">Belongs to the ComF/GntX family.</text>
</comment>
<name>A0A2M6R9K8_9BACT</name>
<sequence length="222" mass="24744">MDQKLEKSYKRIFPRCIEWLFPSLCAGCEREGTWLCGACAVSAQSPGIQRIVVGKQKIVVTSLTTYAVAPVKTALWRFKYQSIRAYGDVLTDVLIGNLPKNYCNDRVLVPIPLSPWRLRWRGYNQAQLFAHACGTHRGAEVYEGLIRVHRARPQVTTTDKLQRIENVKGVFALSHDSSTLHGRHICIVDDVVTTGATIAEAARILSRARPASITALTIARDV</sequence>
<reference evidence="4" key="1">
    <citation type="submission" date="2017-09" db="EMBL/GenBank/DDBJ databases">
        <title>Depth-based differentiation of microbial function through sediment-hosted aquifers and enrichment of novel symbionts in the deep terrestrial subsurface.</title>
        <authorList>
            <person name="Probst A.J."/>
            <person name="Ladd B."/>
            <person name="Jarett J.K."/>
            <person name="Geller-Mcgrath D.E."/>
            <person name="Sieber C.M.K."/>
            <person name="Emerson J.B."/>
            <person name="Anantharaman K."/>
            <person name="Thomas B.C."/>
            <person name="Malmstrom R."/>
            <person name="Stieglmeier M."/>
            <person name="Klingl A."/>
            <person name="Woyke T."/>
            <person name="Ryan C.M."/>
            <person name="Banfield J.F."/>
        </authorList>
    </citation>
    <scope>NUCLEOTIDE SEQUENCE [LARGE SCALE GENOMIC DNA]</scope>
</reference>
<organism evidence="3 4">
    <name type="scientific">Candidatus Berkelbacteria bacterium CG10_big_fil_rev_8_21_14_0_10_43_14</name>
    <dbReference type="NCBI Taxonomy" id="1974515"/>
    <lineage>
        <taxon>Bacteria</taxon>
        <taxon>Candidatus Berkelbacteria</taxon>
    </lineage>
</organism>
<gene>
    <name evidence="3" type="ORF">COT79_00355</name>
</gene>
<dbReference type="AlphaFoldDB" id="A0A2M6R9K8"/>
<proteinExistence type="inferred from homology"/>
<dbReference type="Proteomes" id="UP000231162">
    <property type="component" value="Unassembled WGS sequence"/>
</dbReference>
<evidence type="ECO:0000313" key="3">
    <source>
        <dbReference type="EMBL" id="PIS07235.1"/>
    </source>
</evidence>
<dbReference type="PANTHER" id="PTHR47505:SF1">
    <property type="entry name" value="DNA UTILIZATION PROTEIN YHGH"/>
    <property type="match status" value="1"/>
</dbReference>